<dbReference type="KEGG" id="chm:B842_02920"/>
<dbReference type="Proteomes" id="UP000031524">
    <property type="component" value="Chromosome"/>
</dbReference>
<organism evidence="1 2">
    <name type="scientific">Corynebacterium humireducens NBRC 106098 = DSM 45392</name>
    <dbReference type="NCBI Taxonomy" id="1223515"/>
    <lineage>
        <taxon>Bacteria</taxon>
        <taxon>Bacillati</taxon>
        <taxon>Actinomycetota</taxon>
        <taxon>Actinomycetes</taxon>
        <taxon>Mycobacteriales</taxon>
        <taxon>Corynebacteriaceae</taxon>
        <taxon>Corynebacterium</taxon>
    </lineage>
</organism>
<dbReference type="OrthoDB" id="4427130at2"/>
<reference evidence="1 2" key="1">
    <citation type="submission" date="2013-04" db="EMBL/GenBank/DDBJ databases">
        <title>Complete genome sequence of Corynebacterium humireducens DSM 45392(T), isolated from a wastewater-fed microbial fuel cell.</title>
        <authorList>
            <person name="Ruckert C."/>
            <person name="Albersmeier A."/>
            <person name="Kalinowski J."/>
        </authorList>
    </citation>
    <scope>NUCLEOTIDE SEQUENCE [LARGE SCALE GENOMIC DNA]</scope>
    <source>
        <strain evidence="2">MFC-5</strain>
    </source>
</reference>
<accession>A0A0B5D5U9</accession>
<dbReference type="HOGENOM" id="CLU_060550_0_0_11"/>
<sequence>MMYQETVPAHVVNAFQGESGMPEPAGHAWDHGWRIGPVVYSRASGVAAGWSAKLRGSLHVDGVRLARPVRSTDGRFIVAGWKASTWIDGELARRVDETVLVALRLTEALAGLNGHALPPEPEASDPFVLAEHRAWEEDAPEYREITGPLQFGHADLLACTLYHGNQAPAVTDLVPFAAPRPPAYTAALVMVDGLIAGAVDDGIIDRFRHLPDIDQLLLRAVAYRRHVNELHPRGSSNARAHIRRVEDLLMSEAADTN</sequence>
<evidence type="ECO:0000313" key="2">
    <source>
        <dbReference type="Proteomes" id="UP000031524"/>
    </source>
</evidence>
<gene>
    <name evidence="1" type="ORF">B842_02920</name>
</gene>
<evidence type="ECO:0000313" key="1">
    <source>
        <dbReference type="EMBL" id="AJE32437.1"/>
    </source>
</evidence>
<protein>
    <recommendedName>
        <fullName evidence="3">TIGR02569 family protein</fullName>
    </recommendedName>
</protein>
<dbReference type="InterPro" id="IPR013402">
    <property type="entry name" value="CHP02569"/>
</dbReference>
<dbReference type="AlphaFoldDB" id="A0A0B5D5U9"/>
<name>A0A0B5D5U9_9CORY</name>
<dbReference type="STRING" id="1223515.B842_02920"/>
<keyword evidence="2" id="KW-1185">Reference proteome</keyword>
<dbReference type="RefSeq" id="WP_082028347.1">
    <property type="nucleotide sequence ID" value="NZ_BCSU01000016.1"/>
</dbReference>
<dbReference type="EMBL" id="CP005286">
    <property type="protein sequence ID" value="AJE32437.1"/>
    <property type="molecule type" value="Genomic_DNA"/>
</dbReference>
<evidence type="ECO:0008006" key="3">
    <source>
        <dbReference type="Google" id="ProtNLM"/>
    </source>
</evidence>
<dbReference type="NCBIfam" id="TIGR02569">
    <property type="entry name" value="TIGR02569_actnb"/>
    <property type="match status" value="1"/>
</dbReference>
<proteinExistence type="predicted"/>